<gene>
    <name evidence="1" type="ORF">O181_076157</name>
</gene>
<dbReference type="Proteomes" id="UP000765509">
    <property type="component" value="Unassembled WGS sequence"/>
</dbReference>
<evidence type="ECO:0000313" key="2">
    <source>
        <dbReference type="Proteomes" id="UP000765509"/>
    </source>
</evidence>
<protein>
    <submittedName>
        <fullName evidence="1">Uncharacterized protein</fullName>
    </submittedName>
</protein>
<sequence>MVSISRSHWDWKLGPAGEAKGPLGYKSNNSSNQILQLSEKKILISKHSRFDESEFPLVQSFSSKYVSELSGRGDILDLGKVDKVVPADQVEVVNEFHPAEAVDGICFAAPNPEHEDSSRRVDELLLPSGEGNDTIETPTTAIPSKIKFIQWMFKKNPECLKTRLLDSMHLEFIIKEPLEASIISVLAQDWTSPMLSAASLSSWTGLDICTGKLFFIFFDISRAHRICGWWSIDVSCLVLRCTALPIGVTVSKLGGQSPHSWPRSTATLFSGKPESSHLSPSQWRGQNTRQSVTWPQSFCDLGNGVESVVLLKMTDPIPIHEYNQGFINIMKGDCNVNNKRMKHMDI</sequence>
<dbReference type="AlphaFoldDB" id="A0A9Q3IDJ1"/>
<organism evidence="1 2">
    <name type="scientific">Austropuccinia psidii MF-1</name>
    <dbReference type="NCBI Taxonomy" id="1389203"/>
    <lineage>
        <taxon>Eukaryota</taxon>
        <taxon>Fungi</taxon>
        <taxon>Dikarya</taxon>
        <taxon>Basidiomycota</taxon>
        <taxon>Pucciniomycotina</taxon>
        <taxon>Pucciniomycetes</taxon>
        <taxon>Pucciniales</taxon>
        <taxon>Sphaerophragmiaceae</taxon>
        <taxon>Austropuccinia</taxon>
    </lineage>
</organism>
<evidence type="ECO:0000313" key="1">
    <source>
        <dbReference type="EMBL" id="MBW0536442.1"/>
    </source>
</evidence>
<reference evidence="1" key="1">
    <citation type="submission" date="2021-03" db="EMBL/GenBank/DDBJ databases">
        <title>Draft genome sequence of rust myrtle Austropuccinia psidii MF-1, a brazilian biotype.</title>
        <authorList>
            <person name="Quecine M.C."/>
            <person name="Pachon D.M.R."/>
            <person name="Bonatelli M.L."/>
            <person name="Correr F.H."/>
            <person name="Franceschini L.M."/>
            <person name="Leite T.F."/>
            <person name="Margarido G.R.A."/>
            <person name="Almeida C.A."/>
            <person name="Ferrarezi J.A."/>
            <person name="Labate C.A."/>
        </authorList>
    </citation>
    <scope>NUCLEOTIDE SEQUENCE</scope>
    <source>
        <strain evidence="1">MF-1</strain>
    </source>
</reference>
<name>A0A9Q3IDJ1_9BASI</name>
<dbReference type="EMBL" id="AVOT02041174">
    <property type="protein sequence ID" value="MBW0536442.1"/>
    <property type="molecule type" value="Genomic_DNA"/>
</dbReference>
<accession>A0A9Q3IDJ1</accession>
<keyword evidence="2" id="KW-1185">Reference proteome</keyword>
<proteinExistence type="predicted"/>
<comment type="caution">
    <text evidence="1">The sequence shown here is derived from an EMBL/GenBank/DDBJ whole genome shotgun (WGS) entry which is preliminary data.</text>
</comment>